<name>A0ABZ0PLS7_9PROT</name>
<gene>
    <name evidence="2" type="ORF">R9Z33_05990</name>
</gene>
<organism evidence="2 3">
    <name type="scientific">Sediminicoccus rosea</name>
    <dbReference type="NCBI Taxonomy" id="1225128"/>
    <lineage>
        <taxon>Bacteria</taxon>
        <taxon>Pseudomonadati</taxon>
        <taxon>Pseudomonadota</taxon>
        <taxon>Alphaproteobacteria</taxon>
        <taxon>Acetobacterales</taxon>
        <taxon>Roseomonadaceae</taxon>
        <taxon>Sediminicoccus</taxon>
    </lineage>
</organism>
<evidence type="ECO:0000313" key="3">
    <source>
        <dbReference type="Proteomes" id="UP001305521"/>
    </source>
</evidence>
<feature type="compositionally biased region" description="Basic and acidic residues" evidence="1">
    <location>
        <begin position="182"/>
        <end position="192"/>
    </location>
</feature>
<evidence type="ECO:0000313" key="2">
    <source>
        <dbReference type="EMBL" id="WPB86422.1"/>
    </source>
</evidence>
<evidence type="ECO:0000256" key="1">
    <source>
        <dbReference type="SAM" id="MobiDB-lite"/>
    </source>
</evidence>
<dbReference type="RefSeq" id="WP_318650394.1">
    <property type="nucleotide sequence ID" value="NZ_CP137852.1"/>
</dbReference>
<keyword evidence="3" id="KW-1185">Reference proteome</keyword>
<proteinExistence type="predicted"/>
<feature type="region of interest" description="Disordered" evidence="1">
    <location>
        <begin position="182"/>
        <end position="221"/>
    </location>
</feature>
<evidence type="ECO:0008006" key="4">
    <source>
        <dbReference type="Google" id="ProtNLM"/>
    </source>
</evidence>
<accession>A0ABZ0PLS7</accession>
<dbReference type="Proteomes" id="UP001305521">
    <property type="component" value="Chromosome"/>
</dbReference>
<dbReference type="EMBL" id="CP137852">
    <property type="protein sequence ID" value="WPB86422.1"/>
    <property type="molecule type" value="Genomic_DNA"/>
</dbReference>
<protein>
    <recommendedName>
        <fullName evidence="4">DUF222 domain-containing protein</fullName>
    </recommendedName>
</protein>
<sequence length="221" mass="24304">MDDPSPSLGRIARLRAIAAQVRDFANDEAEASRLPGQDQGPADAYRHLVGVAELSRRAGPLLAAAMAERNEWASTEAMLRSILGGRPIAPSNMPVARRMDRHNNLLAVGIGARARSTEDVVMRVRSMMERAIETTGGSGRGNSPYWREARYWSEGSTLANWSPNNWSKIDEAEHFRTYRRRIDGGGRPERESNTTGGAVQVRPHTRDGHPVSGHTRSSPVN</sequence>
<reference evidence="2 3" key="1">
    <citation type="submission" date="2023-11" db="EMBL/GenBank/DDBJ databases">
        <title>Arctic aerobic anoxygenic photoheterotroph Sediminicoccus rosea KRV36 adapts its photosynthesis to long days of polar summer.</title>
        <authorList>
            <person name="Tomasch J."/>
            <person name="Kopejtka K."/>
            <person name="Bily T."/>
            <person name="Gardiner A.T."/>
            <person name="Gardian Z."/>
            <person name="Shivaramu S."/>
            <person name="Koblizek M."/>
            <person name="Engelhardt F."/>
            <person name="Kaftan D."/>
        </authorList>
    </citation>
    <scope>NUCLEOTIDE SEQUENCE [LARGE SCALE GENOMIC DNA]</scope>
    <source>
        <strain evidence="2 3">R-30</strain>
    </source>
</reference>